<sequence>MKNKLSDIVVEFITHGAYAGSQSHKTQGEDKYTLYTYNGLERKLMPTSYFRILNGI</sequence>
<proteinExistence type="predicted"/>
<dbReference type="RefSeq" id="WP_157761118.1">
    <property type="nucleotide sequence ID" value="NZ_LN774769.1"/>
</dbReference>
<name>A0A0D6DWT5_9LACT</name>
<accession>A0A0D6DWT5</accession>
<reference evidence="2" key="1">
    <citation type="submission" date="2015-01" db="EMBL/GenBank/DDBJ databases">
        <authorList>
            <person name="Andreevskaya M."/>
        </authorList>
    </citation>
    <scope>NUCLEOTIDE SEQUENCE [LARGE SCALE GENOMIC DNA]</scope>
    <source>
        <strain evidence="2">MKFS47</strain>
    </source>
</reference>
<evidence type="ECO:0000313" key="2">
    <source>
        <dbReference type="Proteomes" id="UP000033166"/>
    </source>
</evidence>
<organism evidence="1 2">
    <name type="scientific">Pseudolactococcus piscium MKFS47</name>
    <dbReference type="NCBI Taxonomy" id="297352"/>
    <lineage>
        <taxon>Bacteria</taxon>
        <taxon>Bacillati</taxon>
        <taxon>Bacillota</taxon>
        <taxon>Bacilli</taxon>
        <taxon>Lactobacillales</taxon>
        <taxon>Streptococcaceae</taxon>
        <taxon>Pseudolactococcus</taxon>
    </lineage>
</organism>
<dbReference type="HOGENOM" id="CLU_3008679_0_0_9"/>
<gene>
    <name evidence="1" type="ORF">LACPI_0766</name>
</gene>
<dbReference type="AlphaFoldDB" id="A0A0D6DWT5"/>
<dbReference type="Proteomes" id="UP000033166">
    <property type="component" value="Chromosome I"/>
</dbReference>
<protein>
    <submittedName>
        <fullName evidence="1">Uncharacterized protein</fullName>
    </submittedName>
</protein>
<evidence type="ECO:0000313" key="1">
    <source>
        <dbReference type="EMBL" id="CEN27966.1"/>
    </source>
</evidence>
<dbReference type="EMBL" id="LN774769">
    <property type="protein sequence ID" value="CEN27966.1"/>
    <property type="molecule type" value="Genomic_DNA"/>
</dbReference>
<dbReference type="KEGG" id="lpk:LACPI_0766"/>